<gene>
    <name evidence="2" type="ORF">LR48_Vigan09g100600</name>
</gene>
<name>A0A0L9VBN5_PHAAN</name>
<feature type="compositionally biased region" description="Low complexity" evidence="1">
    <location>
        <begin position="1"/>
        <end position="20"/>
    </location>
</feature>
<accession>A0A0L9VBN5</accession>
<reference evidence="3" key="1">
    <citation type="journal article" date="2015" name="Proc. Natl. Acad. Sci. U.S.A.">
        <title>Genome sequencing of adzuki bean (Vigna angularis) provides insight into high starch and low fat accumulation and domestication.</title>
        <authorList>
            <person name="Yang K."/>
            <person name="Tian Z."/>
            <person name="Chen C."/>
            <person name="Luo L."/>
            <person name="Zhao B."/>
            <person name="Wang Z."/>
            <person name="Yu L."/>
            <person name="Li Y."/>
            <person name="Sun Y."/>
            <person name="Li W."/>
            <person name="Chen Y."/>
            <person name="Li Y."/>
            <person name="Zhang Y."/>
            <person name="Ai D."/>
            <person name="Zhao J."/>
            <person name="Shang C."/>
            <person name="Ma Y."/>
            <person name="Wu B."/>
            <person name="Wang M."/>
            <person name="Gao L."/>
            <person name="Sun D."/>
            <person name="Zhang P."/>
            <person name="Guo F."/>
            <person name="Wang W."/>
            <person name="Li Y."/>
            <person name="Wang J."/>
            <person name="Varshney R.K."/>
            <person name="Wang J."/>
            <person name="Ling H.Q."/>
            <person name="Wan P."/>
        </authorList>
    </citation>
    <scope>NUCLEOTIDE SEQUENCE</scope>
    <source>
        <strain evidence="3">cv. Jingnong 6</strain>
    </source>
</reference>
<feature type="compositionally biased region" description="Basic and acidic residues" evidence="1">
    <location>
        <begin position="80"/>
        <end position="123"/>
    </location>
</feature>
<dbReference type="EMBL" id="CM003379">
    <property type="protein sequence ID" value="KOM52347.1"/>
    <property type="molecule type" value="Genomic_DNA"/>
</dbReference>
<evidence type="ECO:0000313" key="3">
    <source>
        <dbReference type="Proteomes" id="UP000053144"/>
    </source>
</evidence>
<dbReference type="AlphaFoldDB" id="A0A0L9VBN5"/>
<sequence length="185" mass="20693">MPSAAQERSSQSGRSSQESGRSSRRQKSGRSSRVEAQADARPEERSGRSSSVNEREEARPGKRTLVQERGRSSRRGRSSQVEDARPSQAEQDARPASREDARPSSREDARPSRRGRSSSEQKRTLVQGGVNARQREVDVRPLSASREFHARARDFTQRRAWRAARVRGNTPFFLLGSSSSSMVIL</sequence>
<feature type="compositionally biased region" description="Basic and acidic residues" evidence="1">
    <location>
        <begin position="32"/>
        <end position="71"/>
    </location>
</feature>
<dbReference type="Gramene" id="KOM52347">
    <property type="protein sequence ID" value="KOM52347"/>
    <property type="gene ID" value="LR48_Vigan09g100600"/>
</dbReference>
<feature type="region of interest" description="Disordered" evidence="1">
    <location>
        <begin position="1"/>
        <end position="141"/>
    </location>
</feature>
<protein>
    <submittedName>
        <fullName evidence="2">Uncharacterized protein</fullName>
    </submittedName>
</protein>
<organism evidence="2 3">
    <name type="scientific">Phaseolus angularis</name>
    <name type="common">Azuki bean</name>
    <name type="synonym">Vigna angularis</name>
    <dbReference type="NCBI Taxonomy" id="3914"/>
    <lineage>
        <taxon>Eukaryota</taxon>
        <taxon>Viridiplantae</taxon>
        <taxon>Streptophyta</taxon>
        <taxon>Embryophyta</taxon>
        <taxon>Tracheophyta</taxon>
        <taxon>Spermatophyta</taxon>
        <taxon>Magnoliopsida</taxon>
        <taxon>eudicotyledons</taxon>
        <taxon>Gunneridae</taxon>
        <taxon>Pentapetalae</taxon>
        <taxon>rosids</taxon>
        <taxon>fabids</taxon>
        <taxon>Fabales</taxon>
        <taxon>Fabaceae</taxon>
        <taxon>Papilionoideae</taxon>
        <taxon>50 kb inversion clade</taxon>
        <taxon>NPAAA clade</taxon>
        <taxon>indigoferoid/millettioid clade</taxon>
        <taxon>Phaseoleae</taxon>
        <taxon>Vigna</taxon>
    </lineage>
</organism>
<proteinExistence type="predicted"/>
<evidence type="ECO:0000256" key="1">
    <source>
        <dbReference type="SAM" id="MobiDB-lite"/>
    </source>
</evidence>
<evidence type="ECO:0000313" key="2">
    <source>
        <dbReference type="EMBL" id="KOM52347.1"/>
    </source>
</evidence>
<dbReference type="Proteomes" id="UP000053144">
    <property type="component" value="Chromosome 9"/>
</dbReference>